<keyword evidence="1" id="KW-0812">Transmembrane</keyword>
<evidence type="ECO:0000313" key="2">
    <source>
        <dbReference type="EMBL" id="MFC3761388.1"/>
    </source>
</evidence>
<dbReference type="InterPro" id="IPR018750">
    <property type="entry name" value="DUF2306_membrane"/>
</dbReference>
<dbReference type="Pfam" id="PF10067">
    <property type="entry name" value="DUF2306"/>
    <property type="match status" value="1"/>
</dbReference>
<keyword evidence="1" id="KW-1133">Transmembrane helix</keyword>
<feature type="transmembrane region" description="Helical" evidence="1">
    <location>
        <begin position="67"/>
        <end position="85"/>
    </location>
</feature>
<accession>A0ABV7Y9E9</accession>
<feature type="transmembrane region" description="Helical" evidence="1">
    <location>
        <begin position="105"/>
        <end position="126"/>
    </location>
</feature>
<sequence>MVTPPTAPPPATVGRAKLSIVQAITLILILIVLTFAVLRMIEDLPHLQAGTVPDDDEYAKRYVEHPWLAVAHIAPGVLYLIGAPFQLAHRIRSKAYWFHRRFGRLLLVAGLLSAIFAIAFGIPYAFGGVGESVAAVVFSLWMIACLVLAFRAIKQDRVADHRRWMIRAFAIALGVGSIRIWIAIFSSTGLLDFQGSFAPAFWVAFVSHVIGAELWIRTTPQPQG</sequence>
<protein>
    <submittedName>
        <fullName evidence="2">DUF2306 domain-containing protein</fullName>
    </submittedName>
</protein>
<comment type="caution">
    <text evidence="2">The sequence shown here is derived from an EMBL/GenBank/DDBJ whole genome shotgun (WGS) entry which is preliminary data.</text>
</comment>
<feature type="transmembrane region" description="Helical" evidence="1">
    <location>
        <begin position="165"/>
        <end position="185"/>
    </location>
</feature>
<feature type="transmembrane region" description="Helical" evidence="1">
    <location>
        <begin position="132"/>
        <end position="153"/>
    </location>
</feature>
<proteinExistence type="predicted"/>
<organism evidence="2 3">
    <name type="scientific">Tenggerimyces flavus</name>
    <dbReference type="NCBI Taxonomy" id="1708749"/>
    <lineage>
        <taxon>Bacteria</taxon>
        <taxon>Bacillati</taxon>
        <taxon>Actinomycetota</taxon>
        <taxon>Actinomycetes</taxon>
        <taxon>Propionibacteriales</taxon>
        <taxon>Nocardioidaceae</taxon>
        <taxon>Tenggerimyces</taxon>
    </lineage>
</organism>
<feature type="transmembrane region" description="Helical" evidence="1">
    <location>
        <begin position="20"/>
        <end position="41"/>
    </location>
</feature>
<dbReference type="RefSeq" id="WP_205118452.1">
    <property type="nucleotide sequence ID" value="NZ_JAFBCM010000001.1"/>
</dbReference>
<keyword evidence="1" id="KW-0472">Membrane</keyword>
<keyword evidence="3" id="KW-1185">Reference proteome</keyword>
<reference evidence="3" key="1">
    <citation type="journal article" date="2019" name="Int. J. Syst. Evol. Microbiol.">
        <title>The Global Catalogue of Microorganisms (GCM) 10K type strain sequencing project: providing services to taxonomists for standard genome sequencing and annotation.</title>
        <authorList>
            <consortium name="The Broad Institute Genomics Platform"/>
            <consortium name="The Broad Institute Genome Sequencing Center for Infectious Disease"/>
            <person name="Wu L."/>
            <person name="Ma J."/>
        </authorList>
    </citation>
    <scope>NUCLEOTIDE SEQUENCE [LARGE SCALE GENOMIC DNA]</scope>
    <source>
        <strain evidence="3">CGMCC 4.7241</strain>
    </source>
</reference>
<feature type="transmembrane region" description="Helical" evidence="1">
    <location>
        <begin position="197"/>
        <end position="216"/>
    </location>
</feature>
<dbReference type="Proteomes" id="UP001595699">
    <property type="component" value="Unassembled WGS sequence"/>
</dbReference>
<name>A0ABV7Y9E9_9ACTN</name>
<evidence type="ECO:0000256" key="1">
    <source>
        <dbReference type="SAM" id="Phobius"/>
    </source>
</evidence>
<evidence type="ECO:0000313" key="3">
    <source>
        <dbReference type="Proteomes" id="UP001595699"/>
    </source>
</evidence>
<dbReference type="EMBL" id="JBHRZH010000008">
    <property type="protein sequence ID" value="MFC3761388.1"/>
    <property type="molecule type" value="Genomic_DNA"/>
</dbReference>
<gene>
    <name evidence="2" type="ORF">ACFOUW_11105</name>
</gene>